<feature type="chain" id="PRO_5037586928" description="Lipoprotein" evidence="1">
    <location>
        <begin position="26"/>
        <end position="219"/>
    </location>
</feature>
<sequence>MKKALALCLVAAALTGCGSVNSVLADRHETVEMYHVFDVKTKATPDQMIKAATEGLARNTNSVTHNRPLQMGNKIPAEPGRFQLVDMADAFKGSGMGAILAMSGNVPLRGAKCDGAVWNAKANRDIAGSDHLTLYTCLYRYRDGYQLNMFAVFRKTSGGFTQIAREAAQAMVGTPEQWTTKTIIDTVRAVEERAGTKAVYVEGQPELGELPKVDALTSR</sequence>
<name>A0A923MP46_9BURK</name>
<proteinExistence type="predicted"/>
<dbReference type="PROSITE" id="PS51257">
    <property type="entry name" value="PROKAR_LIPOPROTEIN"/>
    <property type="match status" value="1"/>
</dbReference>
<evidence type="ECO:0000313" key="3">
    <source>
        <dbReference type="Proteomes" id="UP000608513"/>
    </source>
</evidence>
<dbReference type="EMBL" id="JACORT010000001">
    <property type="protein sequence ID" value="MBC5782268.1"/>
    <property type="molecule type" value="Genomic_DNA"/>
</dbReference>
<dbReference type="RefSeq" id="WP_187074973.1">
    <property type="nucleotide sequence ID" value="NZ_JACORT010000001.1"/>
</dbReference>
<gene>
    <name evidence="2" type="ORF">H8N03_04880</name>
</gene>
<evidence type="ECO:0008006" key="4">
    <source>
        <dbReference type="Google" id="ProtNLM"/>
    </source>
</evidence>
<organism evidence="2 3">
    <name type="scientific">Ramlibacter cellulosilyticus</name>
    <dbReference type="NCBI Taxonomy" id="2764187"/>
    <lineage>
        <taxon>Bacteria</taxon>
        <taxon>Pseudomonadati</taxon>
        <taxon>Pseudomonadota</taxon>
        <taxon>Betaproteobacteria</taxon>
        <taxon>Burkholderiales</taxon>
        <taxon>Comamonadaceae</taxon>
        <taxon>Ramlibacter</taxon>
    </lineage>
</organism>
<dbReference type="AlphaFoldDB" id="A0A923MP46"/>
<reference evidence="2" key="1">
    <citation type="submission" date="2020-08" db="EMBL/GenBank/DDBJ databases">
        <title>Ramlibacter sp. USB13 16S ribosomal RNA gene genome sequencing and assembly.</title>
        <authorList>
            <person name="Kang M."/>
        </authorList>
    </citation>
    <scope>NUCLEOTIDE SEQUENCE</scope>
    <source>
        <strain evidence="2">USB13</strain>
    </source>
</reference>
<protein>
    <recommendedName>
        <fullName evidence="4">Lipoprotein</fullName>
    </recommendedName>
</protein>
<accession>A0A923MP46</accession>
<comment type="caution">
    <text evidence="2">The sequence shown here is derived from an EMBL/GenBank/DDBJ whole genome shotgun (WGS) entry which is preliminary data.</text>
</comment>
<evidence type="ECO:0000256" key="1">
    <source>
        <dbReference type="SAM" id="SignalP"/>
    </source>
</evidence>
<keyword evidence="1" id="KW-0732">Signal</keyword>
<evidence type="ECO:0000313" key="2">
    <source>
        <dbReference type="EMBL" id="MBC5782268.1"/>
    </source>
</evidence>
<feature type="signal peptide" evidence="1">
    <location>
        <begin position="1"/>
        <end position="25"/>
    </location>
</feature>
<keyword evidence="3" id="KW-1185">Reference proteome</keyword>
<dbReference type="Proteomes" id="UP000608513">
    <property type="component" value="Unassembled WGS sequence"/>
</dbReference>